<dbReference type="Proteomes" id="UP000603545">
    <property type="component" value="Unassembled WGS sequence"/>
</dbReference>
<evidence type="ECO:0000313" key="2">
    <source>
        <dbReference type="Proteomes" id="UP000603545"/>
    </source>
</evidence>
<protein>
    <submittedName>
        <fullName evidence="1">Aminoglycoside phosphotransferase family protein</fullName>
    </submittedName>
</protein>
<accession>A0A8J6N7L9</accession>
<organism evidence="1 2">
    <name type="scientific">Candidatus Desulfaltia bathyphila</name>
    <dbReference type="NCBI Taxonomy" id="2841697"/>
    <lineage>
        <taxon>Bacteria</taxon>
        <taxon>Pseudomonadati</taxon>
        <taxon>Thermodesulfobacteriota</taxon>
        <taxon>Desulfobacteria</taxon>
        <taxon>Desulfobacterales</taxon>
        <taxon>Desulfobacterales incertae sedis</taxon>
        <taxon>Candidatus Desulfaltia</taxon>
    </lineage>
</organism>
<proteinExistence type="predicted"/>
<dbReference type="AlphaFoldDB" id="A0A8J6N7L9"/>
<reference evidence="1 2" key="1">
    <citation type="submission" date="2020-08" db="EMBL/GenBank/DDBJ databases">
        <title>Bridging the membrane lipid divide: bacteria of the FCB group superphylum have the potential to synthesize archaeal ether lipids.</title>
        <authorList>
            <person name="Villanueva L."/>
            <person name="Von Meijenfeldt F.A.B."/>
            <person name="Westbye A.B."/>
            <person name="Yadav S."/>
            <person name="Hopmans E.C."/>
            <person name="Dutilh B.E."/>
            <person name="Sinninghe Damste J.S."/>
        </authorList>
    </citation>
    <scope>NUCLEOTIDE SEQUENCE [LARGE SCALE GENOMIC DNA]</scope>
    <source>
        <strain evidence="1">NIOZ-UU82</strain>
    </source>
</reference>
<evidence type="ECO:0000313" key="1">
    <source>
        <dbReference type="EMBL" id="MBC8200167.1"/>
    </source>
</evidence>
<name>A0A8J6N7L9_9BACT</name>
<dbReference type="InterPro" id="IPR011009">
    <property type="entry name" value="Kinase-like_dom_sf"/>
</dbReference>
<dbReference type="SUPFAM" id="SSF56112">
    <property type="entry name" value="Protein kinase-like (PK-like)"/>
    <property type="match status" value="1"/>
</dbReference>
<dbReference type="EMBL" id="JACNLL010000081">
    <property type="protein sequence ID" value="MBC8200167.1"/>
    <property type="molecule type" value="Genomic_DNA"/>
</dbReference>
<gene>
    <name evidence="1" type="ORF">H8E80_09045</name>
</gene>
<sequence>METIPIKLESLKEYLEERFGGPVELTGSDKLGDFADTIKKLGYGETFLITFRTGGKDRSVVFSTMRKDKYGHQYLWDRAHVLMFQYDAGQRLPKHALPLDIGYFTQEGKARSVRDAKAYFLLTEKVNGADYFLDLKRLATEPITNTDIKRAKALGEYLAEIHKEKKDEPDLYIRKVRDLIGHGECIMGIIDGYPLNYEFCPDELFCEIEKLCVDWRWKLKKYTNRLCREHGDFHPWNIKFREGTDFSTFDRSRGEYGEAADDVATLSINYILFSILRYGKLDGPFKQLHDTFMGTYLDMTKDTEIFDVIQPFYAFRGLVIASPEWYPNHPKDIRRKLFNFIRNILAQDRMNIDEINRYLE</sequence>
<comment type="caution">
    <text evidence="1">The sequence shown here is derived from an EMBL/GenBank/DDBJ whole genome shotgun (WGS) entry which is preliminary data.</text>
</comment>